<protein>
    <submittedName>
        <fullName evidence="2">Uncharacterized protein</fullName>
    </submittedName>
</protein>
<dbReference type="EMBL" id="JBJUIK010000014">
    <property type="protein sequence ID" value="KAL3504509.1"/>
    <property type="molecule type" value="Genomic_DNA"/>
</dbReference>
<gene>
    <name evidence="2" type="ORF">ACH5RR_034350</name>
</gene>
<sequence length="123" mass="13839">MNKDECVPNVVARRSLALSQPVSEMSSTFSNKCHVRSKKSRRGKAIGSADIGGSKDGCKNIQQKVSKKQQLHVKASTSRRFKLLTENVKLNKTKLGRKWWRRKKRRDVRMCAGGAILDLSIIS</sequence>
<evidence type="ECO:0000256" key="1">
    <source>
        <dbReference type="SAM" id="MobiDB-lite"/>
    </source>
</evidence>
<accession>A0ABD2YAN6</accession>
<name>A0ABD2YAN6_9GENT</name>
<feature type="compositionally biased region" description="Basic residues" evidence="1">
    <location>
        <begin position="33"/>
        <end position="44"/>
    </location>
</feature>
<evidence type="ECO:0000313" key="2">
    <source>
        <dbReference type="EMBL" id="KAL3504509.1"/>
    </source>
</evidence>
<evidence type="ECO:0000313" key="3">
    <source>
        <dbReference type="Proteomes" id="UP001630127"/>
    </source>
</evidence>
<dbReference type="Proteomes" id="UP001630127">
    <property type="component" value="Unassembled WGS sequence"/>
</dbReference>
<feature type="region of interest" description="Disordered" evidence="1">
    <location>
        <begin position="28"/>
        <end position="51"/>
    </location>
</feature>
<keyword evidence="3" id="KW-1185">Reference proteome</keyword>
<organism evidence="2 3">
    <name type="scientific">Cinchona calisaya</name>
    <dbReference type="NCBI Taxonomy" id="153742"/>
    <lineage>
        <taxon>Eukaryota</taxon>
        <taxon>Viridiplantae</taxon>
        <taxon>Streptophyta</taxon>
        <taxon>Embryophyta</taxon>
        <taxon>Tracheophyta</taxon>
        <taxon>Spermatophyta</taxon>
        <taxon>Magnoliopsida</taxon>
        <taxon>eudicotyledons</taxon>
        <taxon>Gunneridae</taxon>
        <taxon>Pentapetalae</taxon>
        <taxon>asterids</taxon>
        <taxon>lamiids</taxon>
        <taxon>Gentianales</taxon>
        <taxon>Rubiaceae</taxon>
        <taxon>Cinchonoideae</taxon>
        <taxon>Cinchoneae</taxon>
        <taxon>Cinchona</taxon>
    </lineage>
</organism>
<dbReference type="AlphaFoldDB" id="A0ABD2YAN6"/>
<proteinExistence type="predicted"/>
<reference evidence="2 3" key="1">
    <citation type="submission" date="2024-11" db="EMBL/GenBank/DDBJ databases">
        <title>A near-complete genome assembly of Cinchona calisaya.</title>
        <authorList>
            <person name="Lian D.C."/>
            <person name="Zhao X.W."/>
            <person name="Wei L."/>
        </authorList>
    </citation>
    <scope>NUCLEOTIDE SEQUENCE [LARGE SCALE GENOMIC DNA]</scope>
    <source>
        <tissue evidence="2">Nenye</tissue>
    </source>
</reference>
<comment type="caution">
    <text evidence="2">The sequence shown here is derived from an EMBL/GenBank/DDBJ whole genome shotgun (WGS) entry which is preliminary data.</text>
</comment>